<feature type="chain" id="PRO_5003074656" description="Peptidyl-prolyl cis-trans isomerase" evidence="11">
    <location>
        <begin position="22"/>
        <end position="187"/>
    </location>
</feature>
<comment type="subcellular location">
    <subcellularLocation>
        <location evidence="2">Cytoplasm</location>
    </subcellularLocation>
</comment>
<dbReference type="eggNOG" id="COG1047">
    <property type="taxonomic scope" value="Bacteria"/>
</dbReference>
<gene>
    <name evidence="13" type="ORF">DAMO_2973</name>
</gene>
<sequence length="187" mass="20033">MKRIHYASILATAAGMIFALAACQGLRQAPDKTPTPVKLDGPGIQNGSTVQLEYKLTDEKGAILDTNEGKEPLVYTHGQGQIIPGLEKALGGLRAGDTKHVVVPSDEAYGPIRPDAFVEIPKERIPDKFQTVGAHLVAQGKNGQPLHAFVKEIKEKTIVLDTNHPLAGQALTFDVKVVGIEAAQEKK</sequence>
<dbReference type="PANTHER" id="PTHR47861">
    <property type="entry name" value="FKBP-TYPE PEPTIDYL-PROLYL CIS-TRANS ISOMERASE SLYD"/>
    <property type="match status" value="1"/>
</dbReference>
<dbReference type="Proteomes" id="UP000006898">
    <property type="component" value="Chromosome"/>
</dbReference>
<feature type="signal peptide" evidence="11">
    <location>
        <begin position="1"/>
        <end position="21"/>
    </location>
</feature>
<name>D5MLY9_METO1</name>
<dbReference type="Gene3D" id="3.10.50.40">
    <property type="match status" value="1"/>
</dbReference>
<protein>
    <recommendedName>
        <fullName evidence="10">Peptidyl-prolyl cis-trans isomerase</fullName>
        <ecNumber evidence="10">5.2.1.8</ecNumber>
    </recommendedName>
</protein>
<dbReference type="InterPro" id="IPR046357">
    <property type="entry name" value="PPIase_dom_sf"/>
</dbReference>
<dbReference type="Pfam" id="PF00254">
    <property type="entry name" value="FKBP_C"/>
    <property type="match status" value="1"/>
</dbReference>
<dbReference type="EC" id="5.2.1.8" evidence="10"/>
<feature type="domain" description="PPIase FKBP-type" evidence="12">
    <location>
        <begin position="47"/>
        <end position="121"/>
    </location>
</feature>
<evidence type="ECO:0000256" key="11">
    <source>
        <dbReference type="SAM" id="SignalP"/>
    </source>
</evidence>
<evidence type="ECO:0000256" key="4">
    <source>
        <dbReference type="ARBA" id="ARBA00022490"/>
    </source>
</evidence>
<evidence type="ECO:0000256" key="1">
    <source>
        <dbReference type="ARBA" id="ARBA00000971"/>
    </source>
</evidence>
<evidence type="ECO:0000256" key="2">
    <source>
        <dbReference type="ARBA" id="ARBA00004496"/>
    </source>
</evidence>
<keyword evidence="7 9" id="KW-0413">Isomerase</keyword>
<evidence type="ECO:0000256" key="3">
    <source>
        <dbReference type="ARBA" id="ARBA00006577"/>
    </source>
</evidence>
<evidence type="ECO:0000256" key="9">
    <source>
        <dbReference type="PROSITE-ProRule" id="PRU00277"/>
    </source>
</evidence>
<dbReference type="KEGG" id="mox:DAMO_2973"/>
<dbReference type="InterPro" id="IPR001179">
    <property type="entry name" value="PPIase_FKBP_dom"/>
</dbReference>
<reference evidence="13 14" key="1">
    <citation type="journal article" date="2010" name="Nature">
        <title>Nitrite-driven anaerobic methane oxidation by oxygenic bacteria.</title>
        <authorList>
            <person name="Ettwig K.F."/>
            <person name="Butler M.K."/>
            <person name="Le Paslier D."/>
            <person name="Pelletier E."/>
            <person name="Mangenot S."/>
            <person name="Kuypers M.M.M."/>
            <person name="Schreiber F."/>
            <person name="Dutilh B.E."/>
            <person name="Zedelius J."/>
            <person name="de Beer D."/>
            <person name="Gloerich J."/>
            <person name="Wessels H.J.C.T."/>
            <person name="van Allen T."/>
            <person name="Luesken F."/>
            <person name="Wu M."/>
            <person name="van de Pas-Schoonen K.T."/>
            <person name="Op den Camp H.J.M."/>
            <person name="Janssen-Megens E.M."/>
            <person name="Francoijs K-J."/>
            <person name="Stunnenberg H."/>
            <person name="Weissenbach J."/>
            <person name="Jetten M.S.M."/>
            <person name="Strous M."/>
        </authorList>
    </citation>
    <scope>NUCLEOTIDE SEQUENCE [LARGE SCALE GENOMIC DNA]</scope>
</reference>
<dbReference type="PROSITE" id="PS51257">
    <property type="entry name" value="PROKAR_LIPOPROTEIN"/>
    <property type="match status" value="1"/>
</dbReference>
<evidence type="ECO:0000313" key="13">
    <source>
        <dbReference type="EMBL" id="CBE70046.1"/>
    </source>
</evidence>
<comment type="catalytic activity">
    <reaction evidence="1 9 10">
        <text>[protein]-peptidylproline (omega=180) = [protein]-peptidylproline (omega=0)</text>
        <dbReference type="Rhea" id="RHEA:16237"/>
        <dbReference type="Rhea" id="RHEA-COMP:10747"/>
        <dbReference type="Rhea" id="RHEA-COMP:10748"/>
        <dbReference type="ChEBI" id="CHEBI:83833"/>
        <dbReference type="ChEBI" id="CHEBI:83834"/>
        <dbReference type="EC" id="5.2.1.8"/>
    </reaction>
</comment>
<evidence type="ECO:0000256" key="8">
    <source>
        <dbReference type="ARBA" id="ARBA00037071"/>
    </source>
</evidence>
<comment type="similarity">
    <text evidence="3 10">Belongs to the FKBP-type PPIase family.</text>
</comment>
<evidence type="ECO:0000256" key="7">
    <source>
        <dbReference type="ARBA" id="ARBA00023235"/>
    </source>
</evidence>
<evidence type="ECO:0000313" key="14">
    <source>
        <dbReference type="Proteomes" id="UP000006898"/>
    </source>
</evidence>
<dbReference type="PROSITE" id="PS50059">
    <property type="entry name" value="FKBP_PPIASE"/>
    <property type="match status" value="1"/>
</dbReference>
<keyword evidence="6" id="KW-0143">Chaperone</keyword>
<dbReference type="GO" id="GO:0042026">
    <property type="term" value="P:protein refolding"/>
    <property type="evidence" value="ECO:0007669"/>
    <property type="project" value="UniProtKB-ARBA"/>
</dbReference>
<evidence type="ECO:0000256" key="5">
    <source>
        <dbReference type="ARBA" id="ARBA00023110"/>
    </source>
</evidence>
<evidence type="ECO:0000256" key="6">
    <source>
        <dbReference type="ARBA" id="ARBA00023186"/>
    </source>
</evidence>
<keyword evidence="5 9" id="KW-0697">Rotamase</keyword>
<evidence type="ECO:0000256" key="10">
    <source>
        <dbReference type="RuleBase" id="RU003915"/>
    </source>
</evidence>
<comment type="function">
    <text evidence="8">Also involved in hydrogenase metallocenter assembly, probably by participating in the nickel insertion step. This function in hydrogenase biosynthesis requires chaperone activity and the presence of the metal-binding domain, but not PPIase activity.</text>
</comment>
<dbReference type="GO" id="GO:0003755">
    <property type="term" value="F:peptidyl-prolyl cis-trans isomerase activity"/>
    <property type="evidence" value="ECO:0007669"/>
    <property type="project" value="UniProtKB-UniRule"/>
</dbReference>
<dbReference type="PANTHER" id="PTHR47861:SF3">
    <property type="entry name" value="FKBP-TYPE PEPTIDYL-PROLYL CIS-TRANS ISOMERASE SLYD"/>
    <property type="match status" value="1"/>
</dbReference>
<dbReference type="GO" id="GO:0005737">
    <property type="term" value="C:cytoplasm"/>
    <property type="evidence" value="ECO:0007669"/>
    <property type="project" value="UniProtKB-SubCell"/>
</dbReference>
<dbReference type="EMBL" id="FP565575">
    <property type="protein sequence ID" value="CBE70046.1"/>
    <property type="molecule type" value="Genomic_DNA"/>
</dbReference>
<proteinExistence type="inferred from homology"/>
<keyword evidence="4" id="KW-0963">Cytoplasm</keyword>
<keyword evidence="11" id="KW-0732">Signal</keyword>
<evidence type="ECO:0000259" key="12">
    <source>
        <dbReference type="PROSITE" id="PS50059"/>
    </source>
</evidence>
<organism evidence="13 14">
    <name type="scientific">Methylomirabilis oxygeniifera</name>
    <dbReference type="NCBI Taxonomy" id="671143"/>
    <lineage>
        <taxon>Bacteria</taxon>
        <taxon>Candidatus Methylomirabilota</taxon>
        <taxon>Candidatus Methylomirabilia</taxon>
        <taxon>Candidatus Methylomirabilales</taxon>
        <taxon>Candidatus Methylomirabilaceae</taxon>
        <taxon>Candidatus Methylomirabilis</taxon>
    </lineage>
</organism>
<dbReference type="STRING" id="671143.DAMO_2973"/>
<dbReference type="AlphaFoldDB" id="D5MLY9"/>
<accession>D5MLY9</accession>
<dbReference type="SUPFAM" id="SSF54534">
    <property type="entry name" value="FKBP-like"/>
    <property type="match status" value="1"/>
</dbReference>
<dbReference type="HOGENOM" id="CLU_098197_3_0_0"/>
<dbReference type="PATRIC" id="fig|671143.5.peg.2604"/>